<sequence>MMLCSGKVCGAWPIQALRFSPFRPSAHTNIVSCGFENIRFWRVKDQHLAGVSVQLNQLARETVFTDLDFEASKSLRPAGAVPQDADGKEEEAAILHYRVFVATACGRVIQLHYNTRQVENVYRLYDDGCPIWAITVTEGFVCTAGDDGYVRVWPLDFTNYYMQAKLPGPVYGLDLTPDDLQLVCSVGDGSVGVLDLEACKYSVVSRSHKSKIRCAAVSSCGTKLCTAAADGCMRVWEIANGTAKTLLEFKADPDFPTSLAFQPSIAIEDDEAPLLAVGFESGAVMIFEISAVGDHSKTSSPMFELKHHANFVTSLSFASVSSSSLLLSGDTTGRIVVHDEARKFEATRCPDSVVSKPILPVVPSTKEDVQIQPPTFALRPASHHHTMIALYSHERAIALAQLPDLETSRVLKVNHMQKATAAITTYTVRDELFPSFH</sequence>
<evidence type="ECO:0000256" key="1">
    <source>
        <dbReference type="ARBA" id="ARBA00022574"/>
    </source>
</evidence>
<dbReference type="PANTHER" id="PTHR44019">
    <property type="entry name" value="WD REPEAT-CONTAINING PROTEIN 55"/>
    <property type="match status" value="1"/>
</dbReference>
<accession>A0A7J6U5Q7</accession>
<dbReference type="EMBL" id="JABANM010002536">
    <property type="protein sequence ID" value="KAF4752392.1"/>
    <property type="molecule type" value="Genomic_DNA"/>
</dbReference>
<reference evidence="4 5" key="1">
    <citation type="submission" date="2020-04" db="EMBL/GenBank/DDBJ databases">
        <title>Perkinsus olseni comparative genomics.</title>
        <authorList>
            <person name="Bogema D.R."/>
        </authorList>
    </citation>
    <scope>NUCLEOTIDE SEQUENCE [LARGE SCALE GENOMIC DNA]</scope>
    <source>
        <strain evidence="4">ATCC PRA-205</strain>
    </source>
</reference>
<keyword evidence="1 3" id="KW-0853">WD repeat</keyword>
<evidence type="ECO:0000313" key="5">
    <source>
        <dbReference type="Proteomes" id="UP000574390"/>
    </source>
</evidence>
<dbReference type="InterPro" id="IPR036322">
    <property type="entry name" value="WD40_repeat_dom_sf"/>
</dbReference>
<proteinExistence type="predicted"/>
<gene>
    <name evidence="4" type="primary">WDR90_6</name>
    <name evidence="4" type="ORF">FOZ62_023663</name>
</gene>
<dbReference type="Pfam" id="PF00400">
    <property type="entry name" value="WD40"/>
    <property type="match status" value="1"/>
</dbReference>
<evidence type="ECO:0000256" key="2">
    <source>
        <dbReference type="ARBA" id="ARBA00022737"/>
    </source>
</evidence>
<dbReference type="PROSITE" id="PS50082">
    <property type="entry name" value="WD_REPEATS_2"/>
    <property type="match status" value="1"/>
</dbReference>
<dbReference type="PROSITE" id="PS00678">
    <property type="entry name" value="WD_REPEATS_1"/>
    <property type="match status" value="1"/>
</dbReference>
<dbReference type="InterPro" id="IPR001680">
    <property type="entry name" value="WD40_rpt"/>
</dbReference>
<dbReference type="PANTHER" id="PTHR44019:SF8">
    <property type="entry name" value="POC1 CENTRIOLAR PROTEIN HOMOLOG"/>
    <property type="match status" value="1"/>
</dbReference>
<evidence type="ECO:0000256" key="3">
    <source>
        <dbReference type="PROSITE-ProRule" id="PRU00221"/>
    </source>
</evidence>
<protein>
    <submittedName>
        <fullName evidence="4">WD repeat domain 90</fullName>
    </submittedName>
</protein>
<dbReference type="InterPro" id="IPR019775">
    <property type="entry name" value="WD40_repeat_CS"/>
</dbReference>
<comment type="caution">
    <text evidence="4">The sequence shown here is derived from an EMBL/GenBank/DDBJ whole genome shotgun (WGS) entry which is preliminary data.</text>
</comment>
<dbReference type="Gene3D" id="2.130.10.10">
    <property type="entry name" value="YVTN repeat-like/Quinoprotein amine dehydrogenase"/>
    <property type="match status" value="2"/>
</dbReference>
<dbReference type="InterPro" id="IPR015943">
    <property type="entry name" value="WD40/YVTN_repeat-like_dom_sf"/>
</dbReference>
<dbReference type="SMART" id="SM00320">
    <property type="entry name" value="WD40"/>
    <property type="match status" value="5"/>
</dbReference>
<feature type="repeat" description="WD" evidence="3">
    <location>
        <begin position="205"/>
        <end position="246"/>
    </location>
</feature>
<dbReference type="AlphaFoldDB" id="A0A7J6U5Q7"/>
<dbReference type="SUPFAM" id="SSF50978">
    <property type="entry name" value="WD40 repeat-like"/>
    <property type="match status" value="1"/>
</dbReference>
<dbReference type="Proteomes" id="UP000574390">
    <property type="component" value="Unassembled WGS sequence"/>
</dbReference>
<keyword evidence="2" id="KW-0677">Repeat</keyword>
<organism evidence="4 5">
    <name type="scientific">Perkinsus olseni</name>
    <name type="common">Perkinsus atlanticus</name>
    <dbReference type="NCBI Taxonomy" id="32597"/>
    <lineage>
        <taxon>Eukaryota</taxon>
        <taxon>Sar</taxon>
        <taxon>Alveolata</taxon>
        <taxon>Perkinsozoa</taxon>
        <taxon>Perkinsea</taxon>
        <taxon>Perkinsida</taxon>
        <taxon>Perkinsidae</taxon>
        <taxon>Perkinsus</taxon>
    </lineage>
</organism>
<evidence type="ECO:0000313" key="4">
    <source>
        <dbReference type="EMBL" id="KAF4752392.1"/>
    </source>
</evidence>
<dbReference type="InterPro" id="IPR050505">
    <property type="entry name" value="WDR55/POC1"/>
</dbReference>
<name>A0A7J6U5Q7_PEROL</name>